<feature type="region of interest" description="Disordered" evidence="7">
    <location>
        <begin position="1"/>
        <end position="207"/>
    </location>
</feature>
<organism evidence="9 10">
    <name type="scientific">Parathielavia hyrcaniae</name>
    <dbReference type="NCBI Taxonomy" id="113614"/>
    <lineage>
        <taxon>Eukaryota</taxon>
        <taxon>Fungi</taxon>
        <taxon>Dikarya</taxon>
        <taxon>Ascomycota</taxon>
        <taxon>Pezizomycotina</taxon>
        <taxon>Sordariomycetes</taxon>
        <taxon>Sordariomycetidae</taxon>
        <taxon>Sordariales</taxon>
        <taxon>Chaetomiaceae</taxon>
        <taxon>Parathielavia</taxon>
    </lineage>
</organism>
<dbReference type="FunFam" id="1.10.20.10:FF:000036">
    <property type="entry name" value="CBF/NF-Y family transcription factor"/>
    <property type="match status" value="1"/>
</dbReference>
<evidence type="ECO:0000256" key="4">
    <source>
        <dbReference type="ARBA" id="ARBA00065307"/>
    </source>
</evidence>
<dbReference type="GO" id="GO:0016251">
    <property type="term" value="F:RNA polymerase II general transcription initiation factor activity"/>
    <property type="evidence" value="ECO:0007669"/>
    <property type="project" value="TreeGrafter"/>
</dbReference>
<evidence type="ECO:0000313" key="10">
    <source>
        <dbReference type="Proteomes" id="UP001305647"/>
    </source>
</evidence>
<evidence type="ECO:0000256" key="5">
    <source>
        <dbReference type="ARBA" id="ARBA00072430"/>
    </source>
</evidence>
<dbReference type="Gene3D" id="1.10.20.10">
    <property type="entry name" value="Histone, subunit A"/>
    <property type="match status" value="1"/>
</dbReference>
<evidence type="ECO:0000256" key="1">
    <source>
        <dbReference type="ARBA" id="ARBA00004123"/>
    </source>
</evidence>
<evidence type="ECO:0000259" key="8">
    <source>
        <dbReference type="Pfam" id="PF00808"/>
    </source>
</evidence>
<comment type="subunit">
    <text evidence="4">Forms the NCT transcriptional regulatory complex with nctB and mot1.</text>
</comment>
<dbReference type="AlphaFoldDB" id="A0AAN6QDB4"/>
<dbReference type="PANTHER" id="PTHR10252">
    <property type="entry name" value="HISTONE-LIKE TRANSCRIPTION FACTOR CCAAT-RELATED"/>
    <property type="match status" value="1"/>
</dbReference>
<feature type="compositionally biased region" description="Basic residues" evidence="7">
    <location>
        <begin position="398"/>
        <end position="411"/>
    </location>
</feature>
<evidence type="ECO:0000256" key="6">
    <source>
        <dbReference type="ARBA" id="ARBA00075891"/>
    </source>
</evidence>
<dbReference type="CDD" id="cd22906">
    <property type="entry name" value="HFD_DRAP1"/>
    <property type="match status" value="1"/>
</dbReference>
<dbReference type="GO" id="GO:0017054">
    <property type="term" value="C:negative cofactor 2 complex"/>
    <property type="evidence" value="ECO:0007669"/>
    <property type="project" value="TreeGrafter"/>
</dbReference>
<comment type="caution">
    <text evidence="9">The sequence shown here is derived from an EMBL/GenBank/DDBJ whole genome shotgun (WGS) entry which is preliminary data.</text>
</comment>
<feature type="region of interest" description="Disordered" evidence="7">
    <location>
        <begin position="243"/>
        <end position="264"/>
    </location>
</feature>
<evidence type="ECO:0000256" key="2">
    <source>
        <dbReference type="ARBA" id="ARBA00023242"/>
    </source>
</evidence>
<reference evidence="9" key="2">
    <citation type="submission" date="2023-05" db="EMBL/GenBank/DDBJ databases">
        <authorList>
            <consortium name="Lawrence Berkeley National Laboratory"/>
            <person name="Steindorff A."/>
            <person name="Hensen N."/>
            <person name="Bonometti L."/>
            <person name="Westerberg I."/>
            <person name="Brannstrom I.O."/>
            <person name="Guillou S."/>
            <person name="Cros-Aarteil S."/>
            <person name="Calhoun S."/>
            <person name="Haridas S."/>
            <person name="Kuo A."/>
            <person name="Mondo S."/>
            <person name="Pangilinan J."/>
            <person name="Riley R."/>
            <person name="Labutti K."/>
            <person name="Andreopoulos B."/>
            <person name="Lipzen A."/>
            <person name="Chen C."/>
            <person name="Yanf M."/>
            <person name="Daum C."/>
            <person name="Ng V."/>
            <person name="Clum A."/>
            <person name="Ohm R."/>
            <person name="Martin F."/>
            <person name="Silar P."/>
            <person name="Natvig D."/>
            <person name="Lalanne C."/>
            <person name="Gautier V."/>
            <person name="Ament-Velasquez S.L."/>
            <person name="Kruys A."/>
            <person name="Hutchinson M.I."/>
            <person name="Powell A.J."/>
            <person name="Barry K."/>
            <person name="Miller A.N."/>
            <person name="Grigoriev I.V."/>
            <person name="Debuchy R."/>
            <person name="Gladieux P."/>
            <person name="Thoren M.H."/>
            <person name="Johannesson H."/>
        </authorList>
    </citation>
    <scope>NUCLEOTIDE SEQUENCE</scope>
    <source>
        <strain evidence="9">CBS 757.83</strain>
    </source>
</reference>
<name>A0AAN6QDB4_9PEZI</name>
<comment type="similarity">
    <text evidence="3">Belongs to the NC2 alpha/DRAP1 family.</text>
</comment>
<keyword evidence="10" id="KW-1185">Reference proteome</keyword>
<dbReference type="Proteomes" id="UP001305647">
    <property type="component" value="Unassembled WGS sequence"/>
</dbReference>
<accession>A0AAN6QDB4</accession>
<feature type="compositionally biased region" description="Gly residues" evidence="7">
    <location>
        <begin position="380"/>
        <end position="390"/>
    </location>
</feature>
<feature type="compositionally biased region" description="Low complexity" evidence="7">
    <location>
        <begin position="123"/>
        <end position="144"/>
    </location>
</feature>
<dbReference type="InterPro" id="IPR050568">
    <property type="entry name" value="Transcr_DNA_Rep_Reg"/>
</dbReference>
<dbReference type="GO" id="GO:0046982">
    <property type="term" value="F:protein heterodimerization activity"/>
    <property type="evidence" value="ECO:0007669"/>
    <property type="project" value="InterPro"/>
</dbReference>
<evidence type="ECO:0000256" key="3">
    <source>
        <dbReference type="ARBA" id="ARBA00061393"/>
    </source>
</evidence>
<feature type="region of interest" description="Disordered" evidence="7">
    <location>
        <begin position="348"/>
        <end position="411"/>
    </location>
</feature>
<evidence type="ECO:0000256" key="7">
    <source>
        <dbReference type="SAM" id="MobiDB-lite"/>
    </source>
</evidence>
<evidence type="ECO:0000313" key="9">
    <source>
        <dbReference type="EMBL" id="KAK4106160.1"/>
    </source>
</evidence>
<protein>
    <recommendedName>
        <fullName evidence="5">NCT transcriptional regulatory complex subunit A</fullName>
    </recommendedName>
    <alternativeName>
        <fullName evidence="6">Negative cofactor 2 AB</fullName>
    </alternativeName>
</protein>
<dbReference type="EMBL" id="MU863624">
    <property type="protein sequence ID" value="KAK4106160.1"/>
    <property type="molecule type" value="Genomic_DNA"/>
</dbReference>
<dbReference type="PANTHER" id="PTHR10252:SF5">
    <property type="entry name" value="DR1-ASSOCIATED COREPRESSOR"/>
    <property type="match status" value="1"/>
</dbReference>
<dbReference type="InterPro" id="IPR003958">
    <property type="entry name" value="CBFA_NFYB_domain"/>
</dbReference>
<feature type="compositionally biased region" description="Polar residues" evidence="7">
    <location>
        <begin position="32"/>
        <end position="61"/>
    </location>
</feature>
<feature type="compositionally biased region" description="Low complexity" evidence="7">
    <location>
        <begin position="355"/>
        <end position="365"/>
    </location>
</feature>
<dbReference type="Pfam" id="PF00808">
    <property type="entry name" value="CBFD_NFYB_HMF"/>
    <property type="match status" value="1"/>
</dbReference>
<proteinExistence type="inferred from homology"/>
<gene>
    <name evidence="9" type="ORF">N658DRAFT_490766</name>
</gene>
<feature type="compositionally biased region" description="Low complexity" evidence="7">
    <location>
        <begin position="175"/>
        <end position="187"/>
    </location>
</feature>
<keyword evidence="2" id="KW-0539">Nucleus</keyword>
<dbReference type="SUPFAM" id="SSF47113">
    <property type="entry name" value="Histone-fold"/>
    <property type="match status" value="1"/>
</dbReference>
<dbReference type="InterPro" id="IPR009072">
    <property type="entry name" value="Histone-fold"/>
</dbReference>
<sequence length="411" mass="43577">MSGDGTYAPRSPDLSSFRFDAAGPTSYVDPTEPQQLFLPQQSKPDFSHPQYPSSSYSNQRRYQVPPPQTFAQRRPTEHPITSQAPGHDFGVGHSLVAQHEYHPPRAASYPTPGYSASGTGYTAAQAPPSQQQQQQQQQPLYQPPVRGSFQNQYSPPRQFFTGDHLTAAQTQLRQPYGYPGAAATGADPPRDRQPPTTTSHPDAMPPRRAAAAAAAAAVAAQAASEDAPVSYQQEESITAITSAGEGEGLEGSSSNTTTTIEPSPVKTKFPTARIKRIMQADEEVGKVAQQTPIAVGKALELFMVALVTRSAEVARQRNSKRVSGQMLKQVIESDDQWDFLREIVRKVEVDESKKGGASQAGASGRAAHKGESSGTDEEGGGGGGGGGNGAGEVAAVAGKKKRGGGRKKKVQ</sequence>
<dbReference type="GO" id="GO:0001046">
    <property type="term" value="F:core promoter sequence-specific DNA binding"/>
    <property type="evidence" value="ECO:0007669"/>
    <property type="project" value="TreeGrafter"/>
</dbReference>
<reference evidence="9" key="1">
    <citation type="journal article" date="2023" name="Mol. Phylogenet. Evol.">
        <title>Genome-scale phylogeny and comparative genomics of the fungal order Sordariales.</title>
        <authorList>
            <person name="Hensen N."/>
            <person name="Bonometti L."/>
            <person name="Westerberg I."/>
            <person name="Brannstrom I.O."/>
            <person name="Guillou S."/>
            <person name="Cros-Aarteil S."/>
            <person name="Calhoun S."/>
            <person name="Haridas S."/>
            <person name="Kuo A."/>
            <person name="Mondo S."/>
            <person name="Pangilinan J."/>
            <person name="Riley R."/>
            <person name="LaButti K."/>
            <person name="Andreopoulos B."/>
            <person name="Lipzen A."/>
            <person name="Chen C."/>
            <person name="Yan M."/>
            <person name="Daum C."/>
            <person name="Ng V."/>
            <person name="Clum A."/>
            <person name="Steindorff A."/>
            <person name="Ohm R.A."/>
            <person name="Martin F."/>
            <person name="Silar P."/>
            <person name="Natvig D.O."/>
            <person name="Lalanne C."/>
            <person name="Gautier V."/>
            <person name="Ament-Velasquez S.L."/>
            <person name="Kruys A."/>
            <person name="Hutchinson M.I."/>
            <person name="Powell A.J."/>
            <person name="Barry K."/>
            <person name="Miller A.N."/>
            <person name="Grigoriev I.V."/>
            <person name="Debuchy R."/>
            <person name="Gladieux P."/>
            <person name="Hiltunen Thoren M."/>
            <person name="Johannesson H."/>
        </authorList>
    </citation>
    <scope>NUCLEOTIDE SEQUENCE</scope>
    <source>
        <strain evidence="9">CBS 757.83</strain>
    </source>
</reference>
<comment type="subcellular location">
    <subcellularLocation>
        <location evidence="1">Nucleus</location>
    </subcellularLocation>
</comment>
<feature type="compositionally biased region" description="Low complexity" evidence="7">
    <location>
        <begin position="250"/>
        <end position="259"/>
    </location>
</feature>
<feature type="domain" description="Transcription factor CBF/NF-Y/archaeal histone" evidence="8">
    <location>
        <begin position="268"/>
        <end position="330"/>
    </location>
</feature>